<feature type="coiled-coil region" evidence="1">
    <location>
        <begin position="142"/>
        <end position="190"/>
    </location>
</feature>
<proteinExistence type="predicted"/>
<protein>
    <submittedName>
        <fullName evidence="3">Uncharacterized protein</fullName>
    </submittedName>
</protein>
<dbReference type="OrthoDB" id="10658120at2759"/>
<accession>A0A1A6AHC8</accession>
<dbReference type="KEGG" id="kdj:28965006"/>
<reference evidence="3" key="1">
    <citation type="submission" date="2013-07" db="EMBL/GenBank/DDBJ databases">
        <title>The Genome Sequence of Cryptococcus dejecticola CBS10117.</title>
        <authorList>
            <consortium name="The Broad Institute Genome Sequencing Platform"/>
            <person name="Cuomo C."/>
            <person name="Litvintseva A."/>
            <person name="Chen Y."/>
            <person name="Heitman J."/>
            <person name="Sun S."/>
            <person name="Springer D."/>
            <person name="Dromer F."/>
            <person name="Young S.K."/>
            <person name="Zeng Q."/>
            <person name="Gargeya S."/>
            <person name="Fitzgerald M."/>
            <person name="Abouelleil A."/>
            <person name="Alvarado L."/>
            <person name="Berlin A.M."/>
            <person name="Chapman S.B."/>
            <person name="Dewar J."/>
            <person name="Goldberg J."/>
            <person name="Griggs A."/>
            <person name="Gujja S."/>
            <person name="Hansen M."/>
            <person name="Howarth C."/>
            <person name="Imamovic A."/>
            <person name="Larimer J."/>
            <person name="McCowan C."/>
            <person name="Murphy C."/>
            <person name="Pearson M."/>
            <person name="Priest M."/>
            <person name="Roberts A."/>
            <person name="Saif S."/>
            <person name="Shea T."/>
            <person name="Sykes S."/>
            <person name="Wortman J."/>
            <person name="Nusbaum C."/>
            <person name="Birren B."/>
        </authorList>
    </citation>
    <scope>NUCLEOTIDE SEQUENCE [LARGE SCALE GENOMIC DNA]</scope>
    <source>
        <strain evidence="3">CBS 10117</strain>
    </source>
</reference>
<organism evidence="3">
    <name type="scientific">Kwoniella dejecticola CBS 10117</name>
    <dbReference type="NCBI Taxonomy" id="1296121"/>
    <lineage>
        <taxon>Eukaryota</taxon>
        <taxon>Fungi</taxon>
        <taxon>Dikarya</taxon>
        <taxon>Basidiomycota</taxon>
        <taxon>Agaricomycotina</taxon>
        <taxon>Tremellomycetes</taxon>
        <taxon>Tremellales</taxon>
        <taxon>Cryptococcaceae</taxon>
        <taxon>Kwoniella</taxon>
    </lineage>
</organism>
<keyword evidence="5" id="KW-1185">Reference proteome</keyword>
<feature type="region of interest" description="Disordered" evidence="2">
    <location>
        <begin position="44"/>
        <end position="64"/>
    </location>
</feature>
<dbReference type="VEuPathDB" id="FungiDB:I303_01307"/>
<dbReference type="AlphaFoldDB" id="A0A1A6AHC8"/>
<feature type="compositionally biased region" description="Polar residues" evidence="2">
    <location>
        <begin position="350"/>
        <end position="365"/>
    </location>
</feature>
<dbReference type="EMBL" id="CP144530">
    <property type="protein sequence ID" value="WWC58755.1"/>
    <property type="molecule type" value="Genomic_DNA"/>
</dbReference>
<dbReference type="EMBL" id="KI894027">
    <property type="protein sequence ID" value="OBR89480.1"/>
    <property type="molecule type" value="Genomic_DNA"/>
</dbReference>
<reference evidence="4" key="3">
    <citation type="submission" date="2024-02" db="EMBL/GenBank/DDBJ databases">
        <title>Comparative genomics of Cryptococcus and Kwoniella reveals pathogenesis evolution and contrasting modes of karyotype evolution via chromosome fusion or intercentromeric recombination.</title>
        <authorList>
            <person name="Coelho M.A."/>
            <person name="David-Palma M."/>
            <person name="Shea T."/>
            <person name="Bowers K."/>
            <person name="McGinley-Smith S."/>
            <person name="Mohammad A.W."/>
            <person name="Gnirke A."/>
            <person name="Yurkov A.M."/>
            <person name="Nowrousian M."/>
            <person name="Sun S."/>
            <person name="Cuomo C.A."/>
            <person name="Heitman J."/>
        </authorList>
    </citation>
    <scope>NUCLEOTIDE SEQUENCE</scope>
    <source>
        <strain evidence="4">CBS 10117</strain>
    </source>
</reference>
<dbReference type="RefSeq" id="XP_018267322.1">
    <property type="nucleotide sequence ID" value="XM_018404668.1"/>
</dbReference>
<evidence type="ECO:0000313" key="4">
    <source>
        <dbReference type="EMBL" id="WWC58755.1"/>
    </source>
</evidence>
<name>A0A1A6AHC8_9TREE</name>
<dbReference type="Proteomes" id="UP000078595">
    <property type="component" value="Chromosome 1"/>
</dbReference>
<gene>
    <name evidence="3" type="ORF">I303_01307</name>
    <name evidence="4" type="ORF">I303_101299</name>
</gene>
<feature type="region of interest" description="Disordered" evidence="2">
    <location>
        <begin position="341"/>
        <end position="365"/>
    </location>
</feature>
<feature type="compositionally biased region" description="Basic and acidic residues" evidence="2">
    <location>
        <begin position="44"/>
        <end position="55"/>
    </location>
</feature>
<evidence type="ECO:0000313" key="5">
    <source>
        <dbReference type="Proteomes" id="UP000078595"/>
    </source>
</evidence>
<evidence type="ECO:0000256" key="1">
    <source>
        <dbReference type="SAM" id="Coils"/>
    </source>
</evidence>
<keyword evidence="1" id="KW-0175">Coiled coil</keyword>
<dbReference type="GeneID" id="28965006"/>
<evidence type="ECO:0000313" key="3">
    <source>
        <dbReference type="EMBL" id="OBR89480.1"/>
    </source>
</evidence>
<sequence>MTSRFGYAYIPRIDPSDKSIEAAAFNAMREDERELRDEIQMKAKGKAKDIDDRNHFNQNNRDGKLGVGALSSLEHEIDEEEPHDGPDLVTGPIEIRSPEEIADLSKEETSHFISVLQNDKIRLTNLITQNQNTNPDEKVAQLIKAQTELVEYKQKLQRTRMHNRQISARLKTLQKEYDALHEQKRELGQGEFHHARGAGGSANIDGELIMLLALRLAELPSFPWLGDENEDENGHGNEVKEIAAALLDEVDRANDPLNNEEVYFDVGFEVNLARRRVEWGEEREKRLFNLEGIIQILLNRVENLEKEKVRRSSEWRNAQEDETMFNDMSELTVFENEDVDDDDQGLEVSSKGQSSESNIANTSRNDLAARLNDVEGQFQDLTDRLGKVEGGT</sequence>
<reference evidence="4" key="2">
    <citation type="submission" date="2013-07" db="EMBL/GenBank/DDBJ databases">
        <authorList>
            <consortium name="The Broad Institute Genome Sequencing Platform"/>
            <person name="Cuomo C."/>
            <person name="Litvintseva A."/>
            <person name="Chen Y."/>
            <person name="Heitman J."/>
            <person name="Sun S."/>
            <person name="Springer D."/>
            <person name="Dromer F."/>
            <person name="Young S.K."/>
            <person name="Zeng Q."/>
            <person name="Gargeya S."/>
            <person name="Fitzgerald M."/>
            <person name="Abouelleil A."/>
            <person name="Alvarado L."/>
            <person name="Berlin A.M."/>
            <person name="Chapman S.B."/>
            <person name="Dewar J."/>
            <person name="Goldberg J."/>
            <person name="Griggs A."/>
            <person name="Gujja S."/>
            <person name="Hansen M."/>
            <person name="Howarth C."/>
            <person name="Imamovic A."/>
            <person name="Larimer J."/>
            <person name="McCowan C."/>
            <person name="Murphy C."/>
            <person name="Pearson M."/>
            <person name="Priest M."/>
            <person name="Roberts A."/>
            <person name="Saif S."/>
            <person name="Shea T."/>
            <person name="Sykes S."/>
            <person name="Wortman J."/>
            <person name="Nusbaum C."/>
            <person name="Birren B."/>
        </authorList>
    </citation>
    <scope>NUCLEOTIDE SEQUENCE</scope>
    <source>
        <strain evidence="4">CBS 10117</strain>
    </source>
</reference>
<feature type="coiled-coil region" evidence="1">
    <location>
        <begin position="287"/>
        <end position="314"/>
    </location>
</feature>
<evidence type="ECO:0000256" key="2">
    <source>
        <dbReference type="SAM" id="MobiDB-lite"/>
    </source>
</evidence>